<dbReference type="InterPro" id="IPR029063">
    <property type="entry name" value="SAM-dependent_MTases_sf"/>
</dbReference>
<dbReference type="Gene3D" id="3.40.50.150">
    <property type="entry name" value="Vaccinia Virus protein VP39"/>
    <property type="match status" value="1"/>
</dbReference>
<dbReference type="STRING" id="1658765.Msub_12378"/>
<dbReference type="InterPro" id="IPR024775">
    <property type="entry name" value="DinB-like"/>
</dbReference>
<dbReference type="SUPFAM" id="SSF56436">
    <property type="entry name" value="C-type lectin-like"/>
    <property type="match status" value="1"/>
</dbReference>
<proteinExistence type="predicted"/>
<evidence type="ECO:0000256" key="1">
    <source>
        <dbReference type="ARBA" id="ARBA00023002"/>
    </source>
</evidence>
<evidence type="ECO:0000259" key="4">
    <source>
        <dbReference type="Pfam" id="PF03781"/>
    </source>
</evidence>
<dbReference type="Gene3D" id="3.90.1580.10">
    <property type="entry name" value="paralog of FGE (formylglycine-generating enzyme)"/>
    <property type="match status" value="1"/>
</dbReference>
<feature type="domain" description="DinB-like" evidence="5">
    <location>
        <begin position="63"/>
        <end position="196"/>
    </location>
</feature>
<gene>
    <name evidence="6" type="ORF">Msub_12378</name>
</gene>
<dbReference type="InterPro" id="IPR027625">
    <property type="entry name" value="OvoA_Cterm"/>
</dbReference>
<dbReference type="AlphaFoldDB" id="A0A0J7JE69"/>
<dbReference type="InterPro" id="IPR042095">
    <property type="entry name" value="SUMF_sf"/>
</dbReference>
<evidence type="ECO:0000259" key="5">
    <source>
        <dbReference type="Pfam" id="PF12867"/>
    </source>
</evidence>
<feature type="domain" description="Sulfatase-modifying factor enzyme-like" evidence="4">
    <location>
        <begin position="227"/>
        <end position="478"/>
    </location>
</feature>
<comment type="pathway">
    <text evidence="3">Amino-acid biosynthesis; ergothioneine biosynthesis.</text>
</comment>
<dbReference type="GO" id="GO:0032259">
    <property type="term" value="P:methylation"/>
    <property type="evidence" value="ECO:0007669"/>
    <property type="project" value="UniProtKB-KW"/>
</dbReference>
<dbReference type="EMBL" id="LFBU01000001">
    <property type="protein sequence ID" value="KMQ76169.1"/>
    <property type="molecule type" value="Genomic_DNA"/>
</dbReference>
<dbReference type="Pfam" id="PF03781">
    <property type="entry name" value="FGE-sulfatase"/>
    <property type="match status" value="1"/>
</dbReference>
<name>A0A0J7JE69_9GAMM</name>
<keyword evidence="6" id="KW-0808">Transferase</keyword>
<keyword evidence="2" id="KW-0408">Iron</keyword>
<dbReference type="NCBIfam" id="TIGR04344">
    <property type="entry name" value="ovoA_Nterm"/>
    <property type="match status" value="1"/>
</dbReference>
<dbReference type="Proteomes" id="UP000036102">
    <property type="component" value="Unassembled WGS sequence"/>
</dbReference>
<dbReference type="GO" id="GO:0120147">
    <property type="term" value="F:formylglycine-generating oxidase activity"/>
    <property type="evidence" value="ECO:0007669"/>
    <property type="project" value="TreeGrafter"/>
</dbReference>
<dbReference type="PANTHER" id="PTHR23150">
    <property type="entry name" value="SULFATASE MODIFYING FACTOR 1, 2"/>
    <property type="match status" value="1"/>
</dbReference>
<dbReference type="SUPFAM" id="SSF53335">
    <property type="entry name" value="S-adenosyl-L-methionine-dependent methyltransferases"/>
    <property type="match status" value="1"/>
</dbReference>
<dbReference type="GO" id="GO:0008168">
    <property type="term" value="F:methyltransferase activity"/>
    <property type="evidence" value="ECO:0007669"/>
    <property type="project" value="UniProtKB-KW"/>
</dbReference>
<comment type="caution">
    <text evidence="6">The sequence shown here is derived from an EMBL/GenBank/DDBJ whole genome shotgun (WGS) entry which is preliminary data.</text>
</comment>
<dbReference type="InterPro" id="IPR027577">
    <property type="entry name" value="OvoA_Nterm"/>
</dbReference>
<evidence type="ECO:0000256" key="3">
    <source>
        <dbReference type="ARBA" id="ARBA00037882"/>
    </source>
</evidence>
<keyword evidence="6" id="KW-0489">Methyltransferase</keyword>
<protein>
    <submittedName>
        <fullName evidence="6">5-histidylcysteine sulfoxide synthase/putative 4-mercaptohistidine N1-methyltransferase</fullName>
    </submittedName>
</protein>
<dbReference type="InterPro" id="IPR051043">
    <property type="entry name" value="Sulfatase_Mod_Factor_Kinase"/>
</dbReference>
<dbReference type="Pfam" id="PF13489">
    <property type="entry name" value="Methyltransf_23"/>
    <property type="match status" value="1"/>
</dbReference>
<evidence type="ECO:0000256" key="2">
    <source>
        <dbReference type="ARBA" id="ARBA00023004"/>
    </source>
</evidence>
<dbReference type="PATRIC" id="fig|1658765.3.peg.2397"/>
<dbReference type="PANTHER" id="PTHR23150:SF26">
    <property type="entry name" value="GENERIC METHYLTRANSFERASE"/>
    <property type="match status" value="1"/>
</dbReference>
<sequence>MLILPTGSHCHIFEVLVSMNSIAPKVSALIQSEMNGDFFPRSVNLVKGHVDTKRKEILYTFLKTFDKYESLFTLLKDEQAFYEKPIELRHPLIFYLGHTAVFFINKLLLAKVIEKRINPKFESMFAVGVDEMSWDDLDESHYYWPPLEEVMAYRRMVRRTVANVIRSLPMSLPIDWDSAFWPILMGIDHERIHLETSSVLIRQHQLSRVKKHTLWSSVPYSGNAPCNELLPVSAGTVTLGIDNQAEYYAWDNEYGTHEAEVESFEASKYLVSNREFFEFFKDNGYLTDKYWSEEGLQWREFSNVSHPTFWVWRGEWHLRLLAEEVPMRWDWPVEVNFHEAKAFCVWKSEKTGSPIRLPTEDEWYRLVDEAGVKELADERAKSNLHLDYGASSCPVNWFQHGAWFDVVGNVWQWTETPTYPFEGFKVHPLYDDFTTPTFDNQHMLMKGGSWISTGNEARLSSRYAFRAHFFQHAGFRYVASNAKPKQQYVPYEHENSVSKELDFHYGPTYLEVSNFHQNIVEELLPFVERRGRALDIGCSCGRSSFELARLFETVEGVDFSANYIQKAWQIAETGQVRYVVPTEGDLVDYREANLNQLSLAETASRVHFSQSDASNLRASLVGFDLILAVNVIDRIHDPVQFLTDMSTRLHEGGILVIASSYDWDHRLTPRKNWLGGFKKDGESLTTLEGLKQALQPSFELINQPQQIPFARRETQNRFQFGYCELTIWKQRVVGS</sequence>
<dbReference type="CDD" id="cd02440">
    <property type="entry name" value="AdoMet_MTases"/>
    <property type="match status" value="1"/>
</dbReference>
<keyword evidence="1" id="KW-0560">Oxidoreductase</keyword>
<reference evidence="6 7" key="1">
    <citation type="submission" date="2015-06" db="EMBL/GenBank/DDBJ databases">
        <title>Marinobacter subterrani, a genetically tractable neutrophilic iron-oxidizing strain isolated from the Soudan Iron Mine.</title>
        <authorList>
            <person name="Bonis B.M."/>
            <person name="Gralnick J.A."/>
        </authorList>
    </citation>
    <scope>NUCLEOTIDE SEQUENCE [LARGE SCALE GENOMIC DNA]</scope>
    <source>
        <strain evidence="6 7">JG233</strain>
    </source>
</reference>
<dbReference type="NCBIfam" id="TIGR04345">
    <property type="entry name" value="ovoA_Cterm"/>
    <property type="match status" value="1"/>
</dbReference>
<dbReference type="FunFam" id="3.90.1580.10:FF:000006">
    <property type="entry name" value="Generic methyltransferase, putative"/>
    <property type="match status" value="1"/>
</dbReference>
<accession>A0A0J7JE69</accession>
<organism evidence="6 7">
    <name type="scientific">Marinobacter subterrani</name>
    <dbReference type="NCBI Taxonomy" id="1658765"/>
    <lineage>
        <taxon>Bacteria</taxon>
        <taxon>Pseudomonadati</taxon>
        <taxon>Pseudomonadota</taxon>
        <taxon>Gammaproteobacteria</taxon>
        <taxon>Pseudomonadales</taxon>
        <taxon>Marinobacteraceae</taxon>
        <taxon>Marinobacter</taxon>
    </lineage>
</organism>
<evidence type="ECO:0000313" key="7">
    <source>
        <dbReference type="Proteomes" id="UP000036102"/>
    </source>
</evidence>
<dbReference type="InterPro" id="IPR005532">
    <property type="entry name" value="SUMF_dom"/>
</dbReference>
<dbReference type="Pfam" id="PF12867">
    <property type="entry name" value="DinB_2"/>
    <property type="match status" value="1"/>
</dbReference>
<keyword evidence="7" id="KW-1185">Reference proteome</keyword>
<dbReference type="InterPro" id="IPR016187">
    <property type="entry name" value="CTDL_fold"/>
</dbReference>
<evidence type="ECO:0000313" key="6">
    <source>
        <dbReference type="EMBL" id="KMQ76169.1"/>
    </source>
</evidence>